<dbReference type="InterPro" id="IPR039781">
    <property type="entry name" value="Rad21/Rec8-like"/>
</dbReference>
<proteinExistence type="predicted"/>
<evidence type="ECO:0000313" key="5">
    <source>
        <dbReference type="EMBL" id="KAK9159166.1"/>
    </source>
</evidence>
<evidence type="ECO:0000313" key="6">
    <source>
        <dbReference type="Proteomes" id="UP001419268"/>
    </source>
</evidence>
<dbReference type="GO" id="GO:0008278">
    <property type="term" value="C:cohesin complex"/>
    <property type="evidence" value="ECO:0007669"/>
    <property type="project" value="InterPro"/>
</dbReference>
<keyword evidence="6" id="KW-1185">Reference proteome</keyword>
<dbReference type="GO" id="GO:0003682">
    <property type="term" value="F:chromatin binding"/>
    <property type="evidence" value="ECO:0007669"/>
    <property type="project" value="TreeGrafter"/>
</dbReference>
<feature type="compositionally biased region" description="Basic and acidic residues" evidence="3">
    <location>
        <begin position="217"/>
        <end position="231"/>
    </location>
</feature>
<feature type="compositionally biased region" description="Pro residues" evidence="3">
    <location>
        <begin position="185"/>
        <end position="196"/>
    </location>
</feature>
<keyword evidence="2" id="KW-0539">Nucleus</keyword>
<dbReference type="InterPro" id="IPR006910">
    <property type="entry name" value="Rad21_Rec8_N"/>
</dbReference>
<dbReference type="PANTHER" id="PTHR12585:SF64">
    <property type="entry name" value="SISTER CHROMATID COHESION 1 PROTEIN 1"/>
    <property type="match status" value="1"/>
</dbReference>
<comment type="caution">
    <text evidence="5">The sequence shown here is derived from an EMBL/GenBank/DDBJ whole genome shotgun (WGS) entry which is preliminary data.</text>
</comment>
<accession>A0AAP0KV73</accession>
<organism evidence="5 6">
    <name type="scientific">Stephania cephalantha</name>
    <dbReference type="NCBI Taxonomy" id="152367"/>
    <lineage>
        <taxon>Eukaryota</taxon>
        <taxon>Viridiplantae</taxon>
        <taxon>Streptophyta</taxon>
        <taxon>Embryophyta</taxon>
        <taxon>Tracheophyta</taxon>
        <taxon>Spermatophyta</taxon>
        <taxon>Magnoliopsida</taxon>
        <taxon>Ranunculales</taxon>
        <taxon>Menispermaceae</taxon>
        <taxon>Menispermoideae</taxon>
        <taxon>Cissampelideae</taxon>
        <taxon>Stephania</taxon>
    </lineage>
</organism>
<evidence type="ECO:0000256" key="3">
    <source>
        <dbReference type="SAM" id="MobiDB-lite"/>
    </source>
</evidence>
<evidence type="ECO:0000256" key="2">
    <source>
        <dbReference type="ARBA" id="ARBA00023242"/>
    </source>
</evidence>
<reference evidence="5 6" key="1">
    <citation type="submission" date="2024-01" db="EMBL/GenBank/DDBJ databases">
        <title>Genome assemblies of Stephania.</title>
        <authorList>
            <person name="Yang L."/>
        </authorList>
    </citation>
    <scope>NUCLEOTIDE SEQUENCE [LARGE SCALE GENOMIC DNA]</scope>
    <source>
        <strain evidence="5">JXDWG</strain>
        <tissue evidence="5">Leaf</tissue>
    </source>
</reference>
<name>A0AAP0KV73_9MAGN</name>
<dbReference type="AlphaFoldDB" id="A0AAP0KV73"/>
<sequence length="286" mass="32721">MALRLSGILMGGVVIVYERKVKLLYEDVTRLLIEINEAWKVKSLGDPTVLPKGKSMQARYRAVTLPDIDEHTEIGETEQSVHINNNNNDNTFFAFHESAYITMRLDNVEEQFVAGENTREEGPAQQGFHQAESANITLLDPYDGHPADSSMFDRFERFDIEGEEDPFMNYSNHHENPNIPTSLGPSPPPPPPPPPQDENYQVDEQFQDQNPQNNGHAPDEPRPDPHQEPKPAKRGRKRRTPNLTMDYEQTIIPNHIYQTWLQNPSDIVSRRGRNSRVNFNQCITNV</sequence>
<evidence type="ECO:0000256" key="1">
    <source>
        <dbReference type="ARBA" id="ARBA00004123"/>
    </source>
</evidence>
<feature type="region of interest" description="Disordered" evidence="3">
    <location>
        <begin position="165"/>
        <end position="243"/>
    </location>
</feature>
<dbReference type="Pfam" id="PF04825">
    <property type="entry name" value="Rad21_Rec8_N"/>
    <property type="match status" value="1"/>
</dbReference>
<gene>
    <name evidence="5" type="ORF">Scep_005740</name>
</gene>
<protein>
    <recommendedName>
        <fullName evidence="4">Rad21/Rec8-like protein N-terminal domain-containing protein</fullName>
    </recommendedName>
</protein>
<dbReference type="Proteomes" id="UP001419268">
    <property type="component" value="Unassembled WGS sequence"/>
</dbReference>
<dbReference type="EMBL" id="JBBNAG010000002">
    <property type="protein sequence ID" value="KAK9159166.1"/>
    <property type="molecule type" value="Genomic_DNA"/>
</dbReference>
<evidence type="ECO:0000259" key="4">
    <source>
        <dbReference type="Pfam" id="PF04825"/>
    </source>
</evidence>
<feature type="domain" description="Rad21/Rec8-like protein N-terminal" evidence="4">
    <location>
        <begin position="1"/>
        <end position="46"/>
    </location>
</feature>
<dbReference type="CDD" id="cd21793">
    <property type="entry name" value="Rad21_Rec8_M_AtSYN1-like"/>
    <property type="match status" value="1"/>
</dbReference>
<dbReference type="GO" id="GO:0051754">
    <property type="term" value="P:meiotic sister chromatid cohesion, centromeric"/>
    <property type="evidence" value="ECO:0007669"/>
    <property type="project" value="TreeGrafter"/>
</dbReference>
<dbReference type="PANTHER" id="PTHR12585">
    <property type="entry name" value="SCC1 / RAD21 FAMILY MEMBER"/>
    <property type="match status" value="1"/>
</dbReference>
<dbReference type="GO" id="GO:0005634">
    <property type="term" value="C:nucleus"/>
    <property type="evidence" value="ECO:0007669"/>
    <property type="project" value="UniProtKB-SubCell"/>
</dbReference>
<comment type="subcellular location">
    <subcellularLocation>
        <location evidence="1">Nucleus</location>
    </subcellularLocation>
</comment>
<feature type="compositionally biased region" description="Polar residues" evidence="3">
    <location>
        <begin position="198"/>
        <end position="215"/>
    </location>
</feature>